<proteinExistence type="predicted"/>
<organism evidence="1 2">
    <name type="scientific">Pocillopora damicornis</name>
    <name type="common">Cauliflower coral</name>
    <name type="synonym">Millepora damicornis</name>
    <dbReference type="NCBI Taxonomy" id="46731"/>
    <lineage>
        <taxon>Eukaryota</taxon>
        <taxon>Metazoa</taxon>
        <taxon>Cnidaria</taxon>
        <taxon>Anthozoa</taxon>
        <taxon>Hexacorallia</taxon>
        <taxon>Scleractinia</taxon>
        <taxon>Astrocoeniina</taxon>
        <taxon>Pocilloporidae</taxon>
        <taxon>Pocillopora</taxon>
    </lineage>
</organism>
<dbReference type="AlphaFoldDB" id="A0A3M6V4W8"/>
<gene>
    <name evidence="1" type="ORF">pdam_00014189</name>
</gene>
<name>A0A3M6V4W8_POCDA</name>
<keyword evidence="2" id="KW-1185">Reference proteome</keyword>
<protein>
    <submittedName>
        <fullName evidence="1">Uncharacterized protein</fullName>
    </submittedName>
</protein>
<reference evidence="1 2" key="1">
    <citation type="journal article" date="2018" name="Sci. Rep.">
        <title>Comparative analysis of the Pocillopora damicornis genome highlights role of immune system in coral evolution.</title>
        <authorList>
            <person name="Cunning R."/>
            <person name="Bay R.A."/>
            <person name="Gillette P."/>
            <person name="Baker A.C."/>
            <person name="Traylor-Knowles N."/>
        </authorList>
    </citation>
    <scope>NUCLEOTIDE SEQUENCE [LARGE SCALE GENOMIC DNA]</scope>
    <source>
        <strain evidence="1">RSMAS</strain>
        <tissue evidence="1">Whole animal</tissue>
    </source>
</reference>
<dbReference type="EMBL" id="RCHS01000086">
    <property type="protein sequence ID" value="RMX60996.1"/>
    <property type="molecule type" value="Genomic_DNA"/>
</dbReference>
<evidence type="ECO:0000313" key="1">
    <source>
        <dbReference type="EMBL" id="RMX60996.1"/>
    </source>
</evidence>
<sequence>MMLVQSLRAQRNVPVHQAIRVHHAKCFEKGVFLDKKPSKRLLRERGDLQHLGVVLLQVLSEIREKFCTNTAPLSRHGNQQICNDQGQGVRTLVIHPPPCTPSTLSLPGGCLKEILKMRSHFTFPLFLSLLILPFADILE</sequence>
<accession>A0A3M6V4W8</accession>
<comment type="caution">
    <text evidence="1">The sequence shown here is derived from an EMBL/GenBank/DDBJ whole genome shotgun (WGS) entry which is preliminary data.</text>
</comment>
<dbReference type="Proteomes" id="UP000275408">
    <property type="component" value="Unassembled WGS sequence"/>
</dbReference>
<evidence type="ECO:0000313" key="2">
    <source>
        <dbReference type="Proteomes" id="UP000275408"/>
    </source>
</evidence>